<dbReference type="Gene3D" id="2.60.200.20">
    <property type="match status" value="1"/>
</dbReference>
<dbReference type="Pfam" id="PF21934">
    <property type="entry name" value="Yop-YscD_ppl_3rd"/>
    <property type="match status" value="1"/>
</dbReference>
<comment type="caution">
    <text evidence="3">The sequence shown here is derived from an EMBL/GenBank/DDBJ whole genome shotgun (WGS) entry which is preliminary data.</text>
</comment>
<dbReference type="EMBL" id="JBELQE010000048">
    <property type="protein sequence ID" value="MER2249768.1"/>
    <property type="molecule type" value="Genomic_DNA"/>
</dbReference>
<gene>
    <name evidence="3" type="ORF">ABS772_07555</name>
</gene>
<dbReference type="CDD" id="cd00060">
    <property type="entry name" value="FHA"/>
    <property type="match status" value="1"/>
</dbReference>
<dbReference type="InterPro" id="IPR053946">
    <property type="entry name" value="YscD_ppl_3rd"/>
</dbReference>
<organism evidence="3 4">
    <name type="scientific">Methylorubrum podarium</name>
    <dbReference type="NCBI Taxonomy" id="200476"/>
    <lineage>
        <taxon>Bacteria</taxon>
        <taxon>Pseudomonadati</taxon>
        <taxon>Pseudomonadota</taxon>
        <taxon>Alphaproteobacteria</taxon>
        <taxon>Hyphomicrobiales</taxon>
        <taxon>Methylobacteriaceae</taxon>
        <taxon>Methylorubrum</taxon>
    </lineage>
</organism>
<evidence type="ECO:0000313" key="4">
    <source>
        <dbReference type="Proteomes" id="UP001480955"/>
    </source>
</evidence>
<evidence type="ECO:0008006" key="5">
    <source>
        <dbReference type="Google" id="ProtNLM"/>
    </source>
</evidence>
<sequence>MDIAVKAGDGQAGYRLEIQSGLYAGVTQDVGEGRLVLGSGPEADILLMEPDFAPVHAAVVLQERTIRVEGLSSGVAVTGIGPVPAGAARTIRLPATVEIGGVALAWDVSRTSVPEARAARPLGTVRRLLARPAVPGIAAAGVLAVTVLLTLSNPIAGAAVLIDGADKATQAHVQTVAATTPAAPTVALPAAVAPPAAAKAAVPGPASAPQKPAAVEAAAKALQDDIAGAGLLNVHVRASGGAVTATGTIEPAFAGRWEGLQKAFDERFAGDVTLVNSVAVKAEKLPASLGIEGVWRGAQPYIVVRGQRYLAGAVVDGGWTIRGIEHDRVMLERDGRLVAMRF</sequence>
<accession>A0ABV1QK53</accession>
<name>A0ABV1QK53_9HYPH</name>
<evidence type="ECO:0000313" key="3">
    <source>
        <dbReference type="EMBL" id="MER2249768.1"/>
    </source>
</evidence>
<feature type="domain" description="YscD/Y4YQ C-terminal" evidence="2">
    <location>
        <begin position="290"/>
        <end position="339"/>
    </location>
</feature>
<evidence type="ECO:0000259" key="1">
    <source>
        <dbReference type="Pfam" id="PF21934"/>
    </source>
</evidence>
<keyword evidence="4" id="KW-1185">Reference proteome</keyword>
<evidence type="ECO:0000259" key="2">
    <source>
        <dbReference type="Pfam" id="PF23893"/>
    </source>
</evidence>
<dbReference type="RefSeq" id="WP_350393434.1">
    <property type="nucleotide sequence ID" value="NZ_JBELQE010000048.1"/>
</dbReference>
<dbReference type="InterPro" id="IPR057770">
    <property type="entry name" value="YscD/Y4YQ_C"/>
</dbReference>
<protein>
    <recommendedName>
        <fullName evidence="5">Yop protein translocation protein D periplasmic domain-containing protein</fullName>
    </recommendedName>
</protein>
<dbReference type="Proteomes" id="UP001480955">
    <property type="component" value="Unassembled WGS sequence"/>
</dbReference>
<dbReference type="Pfam" id="PF23893">
    <property type="entry name" value="Y4YQ_C"/>
    <property type="match status" value="1"/>
</dbReference>
<feature type="domain" description="YscD-like Bon-like" evidence="1">
    <location>
        <begin position="218"/>
        <end position="278"/>
    </location>
</feature>
<proteinExistence type="predicted"/>
<reference evidence="3 4" key="1">
    <citation type="submission" date="2024-06" db="EMBL/GenBank/DDBJ databases">
        <authorList>
            <person name="Campbell A.G."/>
        </authorList>
    </citation>
    <scope>NUCLEOTIDE SEQUENCE [LARGE SCALE GENOMIC DNA]</scope>
    <source>
        <strain evidence="3 4">EM12</strain>
    </source>
</reference>